<gene>
    <name evidence="2" type="ORF">KIH74_04405</name>
</gene>
<dbReference type="EMBL" id="JAHBAY010000002">
    <property type="protein sequence ID" value="MBT0768150.1"/>
    <property type="molecule type" value="Genomic_DNA"/>
</dbReference>
<reference evidence="2 3" key="1">
    <citation type="submission" date="2021-05" db="EMBL/GenBank/DDBJ databases">
        <title>Kineosporia and Streptomyces sp. nov. two new marine actinobacteria isolated from Coral.</title>
        <authorList>
            <person name="Buangrab K."/>
            <person name="Sutthacheep M."/>
            <person name="Yeemin T."/>
            <person name="Harunari E."/>
            <person name="Igarashi Y."/>
            <person name="Kanchanasin P."/>
            <person name="Tanasupawat S."/>
            <person name="Phongsopitanun W."/>
        </authorList>
    </citation>
    <scope>NUCLEOTIDE SEQUENCE [LARGE SCALE GENOMIC DNA]</scope>
    <source>
        <strain evidence="2 3">J2-2</strain>
    </source>
</reference>
<evidence type="ECO:0000313" key="2">
    <source>
        <dbReference type="EMBL" id="MBT0768150.1"/>
    </source>
</evidence>
<feature type="region of interest" description="Disordered" evidence="1">
    <location>
        <begin position="1"/>
        <end position="34"/>
    </location>
</feature>
<sequence>MNSWAVGDVSDVSEGSGLREPGTAEVPDPPETPDLDDWHHLLLRMAGALPDEAISDARAWLAEGAVQDVASVVAFAAVARQTPVWDLDTLVLLDELERAGDQVEALSDLVVTQDVADASGAWAFAPVRVRTEVEAETETPVLDLTAVRPDPDDEDDGDDGADRIDRAAVQAVQDESEVVALWRAWRVPAAAHARFGPVSPDSRRVYLVAARVSADGALAGLAARLQLRLLAAGEDDPQVEVWPEGGGLPPYQSAAWLRSALLWAREPGPVLRLARSFDAVRSQEGPQFDPGHPRIEETAEIARLLEYLGGAALVLASDVTMPDVLEPGSGAVVPLSLRTDGTWIWSDSVAYYLERYGLSPEPELWEHLRAQAGGCPPVSAVALHRAWCLLVQGRDTTDAEVVWQVPVPSGVP</sequence>
<organism evidence="2 3">
    <name type="scientific">Kineosporia corallincola</name>
    <dbReference type="NCBI Taxonomy" id="2835133"/>
    <lineage>
        <taxon>Bacteria</taxon>
        <taxon>Bacillati</taxon>
        <taxon>Actinomycetota</taxon>
        <taxon>Actinomycetes</taxon>
        <taxon>Kineosporiales</taxon>
        <taxon>Kineosporiaceae</taxon>
        <taxon>Kineosporia</taxon>
    </lineage>
</organism>
<comment type="caution">
    <text evidence="2">The sequence shown here is derived from an EMBL/GenBank/DDBJ whole genome shotgun (WGS) entry which is preliminary data.</text>
</comment>
<dbReference type="Proteomes" id="UP001197247">
    <property type="component" value="Unassembled WGS sequence"/>
</dbReference>
<evidence type="ECO:0000313" key="3">
    <source>
        <dbReference type="Proteomes" id="UP001197247"/>
    </source>
</evidence>
<protein>
    <submittedName>
        <fullName evidence="2">Uncharacterized protein</fullName>
    </submittedName>
</protein>
<accession>A0ABS5TAQ1</accession>
<evidence type="ECO:0000256" key="1">
    <source>
        <dbReference type="SAM" id="MobiDB-lite"/>
    </source>
</evidence>
<proteinExistence type="predicted"/>
<name>A0ABS5TAQ1_9ACTN</name>
<keyword evidence="3" id="KW-1185">Reference proteome</keyword>
<dbReference type="RefSeq" id="WP_214154457.1">
    <property type="nucleotide sequence ID" value="NZ_JAHBAY010000002.1"/>
</dbReference>